<dbReference type="Proteomes" id="UP000226525">
    <property type="component" value="Unassembled WGS sequence"/>
</dbReference>
<organism evidence="7 8">
    <name type="scientific">SAR324 cluster bacterium</name>
    <dbReference type="NCBI Taxonomy" id="2024889"/>
    <lineage>
        <taxon>Bacteria</taxon>
        <taxon>Deltaproteobacteria</taxon>
        <taxon>SAR324 cluster</taxon>
    </lineage>
</organism>
<keyword evidence="3 7" id="KW-0808">Transferase</keyword>
<dbReference type="GO" id="GO:0008610">
    <property type="term" value="P:lipid biosynthetic process"/>
    <property type="evidence" value="ECO:0007669"/>
    <property type="project" value="InterPro"/>
</dbReference>
<comment type="caution">
    <text evidence="7">The sequence shown here is derived from an EMBL/GenBank/DDBJ whole genome shotgun (WGS) entry which is preliminary data.</text>
</comment>
<dbReference type="AlphaFoldDB" id="A0A2D6YID0"/>
<dbReference type="PIRSF" id="PIRSF003085">
    <property type="entry name" value="CMAS"/>
    <property type="match status" value="1"/>
</dbReference>
<evidence type="ECO:0000256" key="3">
    <source>
        <dbReference type="ARBA" id="ARBA00022679"/>
    </source>
</evidence>
<dbReference type="EMBL" id="NZEX01000063">
    <property type="protein sequence ID" value="MAH62948.1"/>
    <property type="molecule type" value="Genomic_DNA"/>
</dbReference>
<evidence type="ECO:0000313" key="7">
    <source>
        <dbReference type="EMBL" id="MAH62948.1"/>
    </source>
</evidence>
<proteinExistence type="inferred from homology"/>
<dbReference type="InterPro" id="IPR029063">
    <property type="entry name" value="SAM-dependent_MTases_sf"/>
</dbReference>
<dbReference type="SUPFAM" id="SSF53335">
    <property type="entry name" value="S-adenosyl-L-methionine-dependent methyltransferases"/>
    <property type="match status" value="1"/>
</dbReference>
<dbReference type="InterPro" id="IPR003333">
    <property type="entry name" value="CMAS"/>
</dbReference>
<keyword evidence="4" id="KW-0949">S-adenosyl-L-methionine</keyword>
<sequence>MHSTQNLSFPRSETTLSEKHPESDLLKRWNRWNRNLFIKRTDSLTHGKITIHDEMGSHILGQKTNLCPLEVTVQIHDLQTYASIIHSGSIGVAEAYMRGEWTCSNLTYLVRIFVVNRKVLDNMEKGIARFGVVIHELLHTFLNKNTKQGSKKNISAHYDLGNQFFRLFLDQTLMYSSAIFKNTDESLEKASENKMDRICRKLDLRPHDHLLEIGTGWGGFAIHAAKNYGCQVTTTTISEEQFQLARSRVEESGLKDRIEVLKADYRNLNGQYDKLVSIEMIEAVGHQFLENYFQKCSALLKEDGMLLLQAITIDDRRYHQASKTVDFIQRYIFPGGCLPSISVIADHLRESTDLCIYHLEDITQHYVTTLKRWRESFFANLDQVRDQGFSEEFVRMWEYYLCYCEGGFKERAIGTVHLVATKPLCKPRDLIAKFE</sequence>
<evidence type="ECO:0000256" key="1">
    <source>
        <dbReference type="ARBA" id="ARBA00010815"/>
    </source>
</evidence>
<dbReference type="Pfam" id="PF02353">
    <property type="entry name" value="CMAS"/>
    <property type="match status" value="1"/>
</dbReference>
<accession>A0A2D6YID0</accession>
<dbReference type="InterPro" id="IPR050723">
    <property type="entry name" value="CFA/CMAS"/>
</dbReference>
<evidence type="ECO:0000256" key="4">
    <source>
        <dbReference type="ARBA" id="ARBA00022691"/>
    </source>
</evidence>
<dbReference type="PANTHER" id="PTHR43667">
    <property type="entry name" value="CYCLOPROPANE-FATTY-ACYL-PHOSPHOLIPID SYNTHASE"/>
    <property type="match status" value="1"/>
</dbReference>
<protein>
    <submittedName>
        <fullName evidence="7">SAM-dependent methyltransferase</fullName>
    </submittedName>
</protein>
<dbReference type="PANTHER" id="PTHR43667:SF2">
    <property type="entry name" value="FATTY ACID C-METHYL TRANSFERASE"/>
    <property type="match status" value="1"/>
</dbReference>
<dbReference type="GO" id="GO:0008168">
    <property type="term" value="F:methyltransferase activity"/>
    <property type="evidence" value="ECO:0007669"/>
    <property type="project" value="UniProtKB-KW"/>
</dbReference>
<keyword evidence="2 7" id="KW-0489">Methyltransferase</keyword>
<gene>
    <name evidence="7" type="ORF">CMN54_05795</name>
</gene>
<dbReference type="CDD" id="cd02440">
    <property type="entry name" value="AdoMet_MTases"/>
    <property type="match status" value="1"/>
</dbReference>
<evidence type="ECO:0000256" key="6">
    <source>
        <dbReference type="PIRSR" id="PIRSR003085-1"/>
    </source>
</evidence>
<dbReference type="Gene3D" id="3.40.50.150">
    <property type="entry name" value="Vaccinia Virus protein VP39"/>
    <property type="match status" value="1"/>
</dbReference>
<evidence type="ECO:0000256" key="5">
    <source>
        <dbReference type="ARBA" id="ARBA00023098"/>
    </source>
</evidence>
<evidence type="ECO:0000313" key="8">
    <source>
        <dbReference type="Proteomes" id="UP000226525"/>
    </source>
</evidence>
<comment type="similarity">
    <text evidence="1">Belongs to the CFA/CMAS family.</text>
</comment>
<feature type="active site" evidence="6">
    <location>
        <position position="404"/>
    </location>
</feature>
<keyword evidence="5" id="KW-0443">Lipid metabolism</keyword>
<name>A0A2D6YID0_9DELT</name>
<evidence type="ECO:0000256" key="2">
    <source>
        <dbReference type="ARBA" id="ARBA00022603"/>
    </source>
</evidence>
<dbReference type="GO" id="GO:0032259">
    <property type="term" value="P:methylation"/>
    <property type="evidence" value="ECO:0007669"/>
    <property type="project" value="UniProtKB-KW"/>
</dbReference>
<reference evidence="8" key="1">
    <citation type="submission" date="2017-09" db="EMBL/GenBank/DDBJ databases">
        <title>The Reconstruction of 2,631 Draft Metagenome-Assembled Genomes from the Global Oceans.</title>
        <authorList>
            <person name="Tully B.J."/>
            <person name="Graham E.D."/>
            <person name="Heidelberg J.F."/>
        </authorList>
    </citation>
    <scope>NUCLEOTIDE SEQUENCE [LARGE SCALE GENOMIC DNA]</scope>
</reference>